<dbReference type="AlphaFoldDB" id="A0AAW2FM79"/>
<evidence type="ECO:0008006" key="3">
    <source>
        <dbReference type="Google" id="ProtNLM"/>
    </source>
</evidence>
<reference evidence="1 2" key="1">
    <citation type="submission" date="2023-03" db="EMBL/GenBank/DDBJ databases">
        <title>High recombination rates correlate with genetic variation in Cardiocondyla obscurior ants.</title>
        <authorList>
            <person name="Errbii M."/>
        </authorList>
    </citation>
    <scope>NUCLEOTIDE SEQUENCE [LARGE SCALE GENOMIC DNA]</scope>
    <source>
        <strain evidence="1">Alpha-2009</strain>
        <tissue evidence="1">Whole body</tissue>
    </source>
</reference>
<accession>A0AAW2FM79</accession>
<protein>
    <recommendedName>
        <fullName evidence="3">Secreted protein</fullName>
    </recommendedName>
</protein>
<dbReference type="EMBL" id="JADYXP020000010">
    <property type="protein sequence ID" value="KAL0115080.1"/>
    <property type="molecule type" value="Genomic_DNA"/>
</dbReference>
<gene>
    <name evidence="1" type="ORF">PUN28_010573</name>
</gene>
<proteinExistence type="predicted"/>
<name>A0AAW2FM79_9HYME</name>
<evidence type="ECO:0000313" key="1">
    <source>
        <dbReference type="EMBL" id="KAL0115080.1"/>
    </source>
</evidence>
<dbReference type="Proteomes" id="UP001430953">
    <property type="component" value="Unassembled WGS sequence"/>
</dbReference>
<keyword evidence="2" id="KW-1185">Reference proteome</keyword>
<sequence>MSTAVKWHDYLSRALFAALCSRCTWLSQYTATDFFSPVAPCSFGIDRSIDSSGFLHGARLGCGSLKTDPLKFFRRFSRSLLPAMAGASCTIIRICIHLPFIITRACAYEIITNYFASAFYSTCCIEISIWECSTRHSIYLLASIQLCDLSFANLTYIYALTKNSWQYFYGDTSITFFKTSFVKVRSILLAHIHARVYVLLSQSFAECARDLCERIGA</sequence>
<comment type="caution">
    <text evidence="1">The sequence shown here is derived from an EMBL/GenBank/DDBJ whole genome shotgun (WGS) entry which is preliminary data.</text>
</comment>
<organism evidence="1 2">
    <name type="scientific">Cardiocondyla obscurior</name>
    <dbReference type="NCBI Taxonomy" id="286306"/>
    <lineage>
        <taxon>Eukaryota</taxon>
        <taxon>Metazoa</taxon>
        <taxon>Ecdysozoa</taxon>
        <taxon>Arthropoda</taxon>
        <taxon>Hexapoda</taxon>
        <taxon>Insecta</taxon>
        <taxon>Pterygota</taxon>
        <taxon>Neoptera</taxon>
        <taxon>Endopterygota</taxon>
        <taxon>Hymenoptera</taxon>
        <taxon>Apocrita</taxon>
        <taxon>Aculeata</taxon>
        <taxon>Formicoidea</taxon>
        <taxon>Formicidae</taxon>
        <taxon>Myrmicinae</taxon>
        <taxon>Cardiocondyla</taxon>
    </lineage>
</organism>
<evidence type="ECO:0000313" key="2">
    <source>
        <dbReference type="Proteomes" id="UP001430953"/>
    </source>
</evidence>